<dbReference type="NCBIfam" id="NF001373">
    <property type="entry name" value="PRK00278.1-6"/>
    <property type="match status" value="1"/>
</dbReference>
<dbReference type="GO" id="GO:0004640">
    <property type="term" value="F:phosphoribosylanthranilate isomerase activity"/>
    <property type="evidence" value="ECO:0007669"/>
    <property type="project" value="TreeGrafter"/>
</dbReference>
<dbReference type="InterPro" id="IPR011060">
    <property type="entry name" value="RibuloseP-bd_barrel"/>
</dbReference>
<evidence type="ECO:0000256" key="4">
    <source>
        <dbReference type="ARBA" id="ARBA00022793"/>
    </source>
</evidence>
<comment type="pathway">
    <text evidence="2 8">Amino-acid biosynthesis; L-tryptophan biosynthesis; L-tryptophan from chorismate: step 4/5.</text>
</comment>
<evidence type="ECO:0000256" key="2">
    <source>
        <dbReference type="ARBA" id="ARBA00004696"/>
    </source>
</evidence>
<dbReference type="HAMAP" id="MF_00134_B">
    <property type="entry name" value="IGPS_B"/>
    <property type="match status" value="1"/>
</dbReference>
<dbReference type="Gene3D" id="3.20.20.70">
    <property type="entry name" value="Aldolase class I"/>
    <property type="match status" value="1"/>
</dbReference>
<keyword evidence="3 8" id="KW-0028">Amino-acid biosynthesis</keyword>
<dbReference type="PROSITE" id="PS00614">
    <property type="entry name" value="IGPS"/>
    <property type="match status" value="1"/>
</dbReference>
<dbReference type="Pfam" id="PF00218">
    <property type="entry name" value="IGPS"/>
    <property type="match status" value="1"/>
</dbReference>
<keyword evidence="11" id="KW-1185">Reference proteome</keyword>
<evidence type="ECO:0000256" key="5">
    <source>
        <dbReference type="ARBA" id="ARBA00022822"/>
    </source>
</evidence>
<dbReference type="InterPro" id="IPR001468">
    <property type="entry name" value="Indole-3-GlycerolPSynthase_CS"/>
</dbReference>
<evidence type="ECO:0000256" key="1">
    <source>
        <dbReference type="ARBA" id="ARBA00001633"/>
    </source>
</evidence>
<dbReference type="eggNOG" id="COG0134">
    <property type="taxonomic scope" value="Bacteria"/>
</dbReference>
<proteinExistence type="inferred from homology"/>
<dbReference type="InterPro" id="IPR013785">
    <property type="entry name" value="Aldolase_TIM"/>
</dbReference>
<dbReference type="AlphaFoldDB" id="A1WYT1"/>
<dbReference type="EMBL" id="CP000544">
    <property type="protein sequence ID" value="ABM62843.1"/>
    <property type="molecule type" value="Genomic_DNA"/>
</dbReference>
<keyword evidence="7 8" id="KW-0456">Lyase</keyword>
<name>A1WYT1_HALHL</name>
<keyword evidence="4 8" id="KW-0210">Decarboxylase</keyword>
<keyword evidence="5 8" id="KW-0822">Tryptophan biosynthesis</keyword>
<evidence type="ECO:0000256" key="6">
    <source>
        <dbReference type="ARBA" id="ARBA00023141"/>
    </source>
</evidence>
<dbReference type="Proteomes" id="UP000000647">
    <property type="component" value="Chromosome"/>
</dbReference>
<dbReference type="STRING" id="349124.Hhal_2079"/>
<dbReference type="GO" id="GO:0000162">
    <property type="term" value="P:L-tryptophan biosynthetic process"/>
    <property type="evidence" value="ECO:0007669"/>
    <property type="project" value="UniProtKB-UniRule"/>
</dbReference>
<dbReference type="OrthoDB" id="9804217at2"/>
<sequence>MSAPGTPDILRRILRRKVEEVVERAESRSLRELSAAAADLPPTRGFRDALLQRIEAGGTGVIAEIKRASPSRGVIREDFQPAAIAVDYQRHGAACLSVLTDRDFFQGDDAHLQAAREAVQLPVLRKDFTVDTYQVYEARVLGADCILLIAAALGDAQLAELHALAVELGMDVLIEVHDAEELARVGPLGPALVGVNNRDLRTFHTDLATSEVLSESMPAGALAVTESGIHTREDVARMHAAGIHAFLVGEAFMSAPSPGARLAELFGSPAGV</sequence>
<evidence type="ECO:0000313" key="11">
    <source>
        <dbReference type="Proteomes" id="UP000000647"/>
    </source>
</evidence>
<dbReference type="KEGG" id="hha:Hhal_2079"/>
<comment type="similarity">
    <text evidence="8">Belongs to the TrpC family.</text>
</comment>
<dbReference type="NCBIfam" id="NF001377">
    <property type="entry name" value="PRK00278.2-4"/>
    <property type="match status" value="1"/>
</dbReference>
<reference evidence="11" key="1">
    <citation type="submission" date="2006-12" db="EMBL/GenBank/DDBJ databases">
        <title>Complete sequence of Halorhodospira halophila SL1.</title>
        <authorList>
            <consortium name="US DOE Joint Genome Institute"/>
            <person name="Copeland A."/>
            <person name="Lucas S."/>
            <person name="Lapidus A."/>
            <person name="Barry K."/>
            <person name="Detter J.C."/>
            <person name="Glavina del Rio T."/>
            <person name="Hammon N."/>
            <person name="Israni S."/>
            <person name="Dalin E."/>
            <person name="Tice H."/>
            <person name="Pitluck S."/>
            <person name="Saunders E."/>
            <person name="Brettin T."/>
            <person name="Bruce D."/>
            <person name="Han C."/>
            <person name="Tapia R."/>
            <person name="Schmutz J."/>
            <person name="Larimer F."/>
            <person name="Land M."/>
            <person name="Hauser L."/>
            <person name="Kyrpides N."/>
            <person name="Mikhailova N."/>
            <person name="Hoff W."/>
            <person name="Richardson P."/>
        </authorList>
    </citation>
    <scope>NUCLEOTIDE SEQUENCE [LARGE SCALE GENOMIC DNA]</scope>
    <source>
        <strain evidence="11">DSM 244 / SL1</strain>
    </source>
</reference>
<dbReference type="RefSeq" id="WP_011814865.1">
    <property type="nucleotide sequence ID" value="NC_008789.1"/>
</dbReference>
<organism evidence="10 11">
    <name type="scientific">Halorhodospira halophila (strain DSM 244 / SL1)</name>
    <name type="common">Ectothiorhodospira halophila (strain DSM 244 / SL1)</name>
    <dbReference type="NCBI Taxonomy" id="349124"/>
    <lineage>
        <taxon>Bacteria</taxon>
        <taxon>Pseudomonadati</taxon>
        <taxon>Pseudomonadota</taxon>
        <taxon>Gammaproteobacteria</taxon>
        <taxon>Chromatiales</taxon>
        <taxon>Ectothiorhodospiraceae</taxon>
        <taxon>Halorhodospira</taxon>
    </lineage>
</organism>
<dbReference type="HOGENOM" id="CLU_034247_2_0_6"/>
<dbReference type="InterPro" id="IPR013798">
    <property type="entry name" value="Indole-3-glycerol_P_synth_dom"/>
</dbReference>
<keyword evidence="6 8" id="KW-0057">Aromatic amino acid biosynthesis</keyword>
<evidence type="ECO:0000256" key="8">
    <source>
        <dbReference type="HAMAP-Rule" id="MF_00134"/>
    </source>
</evidence>
<dbReference type="InterPro" id="IPR045186">
    <property type="entry name" value="Indole-3-glycerol_P_synth"/>
</dbReference>
<evidence type="ECO:0000259" key="9">
    <source>
        <dbReference type="Pfam" id="PF00218"/>
    </source>
</evidence>
<dbReference type="PANTHER" id="PTHR22854">
    <property type="entry name" value="TRYPTOPHAN BIOSYNTHESIS PROTEIN"/>
    <property type="match status" value="1"/>
</dbReference>
<gene>
    <name evidence="8" type="primary">trpC</name>
    <name evidence="10" type="ordered locus">Hhal_2079</name>
</gene>
<dbReference type="SUPFAM" id="SSF51366">
    <property type="entry name" value="Ribulose-phoshate binding barrel"/>
    <property type="match status" value="1"/>
</dbReference>
<reference evidence="10 11" key="2">
    <citation type="journal article" date="2013" name="Stand. Genomic Sci.">
        <title>Complete genome sequence of Halorhodospira halophila SL1.</title>
        <authorList>
            <person name="Challacombe J.F."/>
            <person name="Majid S."/>
            <person name="Deole R."/>
            <person name="Brettin T.S."/>
            <person name="Bruce D."/>
            <person name="Delano S.F."/>
            <person name="Detter J.C."/>
            <person name="Gleasner C.D."/>
            <person name="Han C.S."/>
            <person name="Misra M."/>
            <person name="Reitenga K.G."/>
            <person name="Mikhailova N."/>
            <person name="Woyke T."/>
            <person name="Pitluck S."/>
            <person name="Nolan M."/>
            <person name="Land M.L."/>
            <person name="Saunders E."/>
            <person name="Tapia R."/>
            <person name="Lapidus A."/>
            <person name="Ivanova N."/>
            <person name="Hoff W.D."/>
        </authorList>
    </citation>
    <scope>NUCLEOTIDE SEQUENCE [LARGE SCALE GENOMIC DNA]</scope>
    <source>
        <strain evidence="11">DSM 244 / SL1</strain>
    </source>
</reference>
<dbReference type="GO" id="GO:0004425">
    <property type="term" value="F:indole-3-glycerol-phosphate synthase activity"/>
    <property type="evidence" value="ECO:0007669"/>
    <property type="project" value="UniProtKB-UniRule"/>
</dbReference>
<dbReference type="CDD" id="cd00331">
    <property type="entry name" value="IGPS"/>
    <property type="match status" value="1"/>
</dbReference>
<dbReference type="PANTHER" id="PTHR22854:SF2">
    <property type="entry name" value="INDOLE-3-GLYCEROL-PHOSPHATE SYNTHASE"/>
    <property type="match status" value="1"/>
</dbReference>
<dbReference type="UniPathway" id="UPA00035">
    <property type="reaction ID" value="UER00043"/>
</dbReference>
<dbReference type="FunFam" id="3.20.20.70:FF:000024">
    <property type="entry name" value="Indole-3-glycerol phosphate synthase"/>
    <property type="match status" value="1"/>
</dbReference>
<feature type="domain" description="Indole-3-glycerol phosphate synthase" evidence="9">
    <location>
        <begin position="10"/>
        <end position="264"/>
    </location>
</feature>
<evidence type="ECO:0000256" key="3">
    <source>
        <dbReference type="ARBA" id="ARBA00022605"/>
    </source>
</evidence>
<dbReference type="EC" id="4.1.1.48" evidence="8"/>
<comment type="catalytic activity">
    <reaction evidence="1 8">
        <text>1-(2-carboxyphenylamino)-1-deoxy-D-ribulose 5-phosphate + H(+) = (1S,2R)-1-C-(indol-3-yl)glycerol 3-phosphate + CO2 + H2O</text>
        <dbReference type="Rhea" id="RHEA:23476"/>
        <dbReference type="ChEBI" id="CHEBI:15377"/>
        <dbReference type="ChEBI" id="CHEBI:15378"/>
        <dbReference type="ChEBI" id="CHEBI:16526"/>
        <dbReference type="ChEBI" id="CHEBI:58613"/>
        <dbReference type="ChEBI" id="CHEBI:58866"/>
        <dbReference type="EC" id="4.1.1.48"/>
    </reaction>
</comment>
<evidence type="ECO:0000256" key="7">
    <source>
        <dbReference type="ARBA" id="ARBA00023239"/>
    </source>
</evidence>
<evidence type="ECO:0000313" key="10">
    <source>
        <dbReference type="EMBL" id="ABM62843.1"/>
    </source>
</evidence>
<protein>
    <recommendedName>
        <fullName evidence="8">Indole-3-glycerol phosphate synthase</fullName>
        <shortName evidence="8">IGPS</shortName>
        <ecNumber evidence="8">4.1.1.48</ecNumber>
    </recommendedName>
</protein>
<accession>A1WYT1</accession>